<evidence type="ECO:0000259" key="1">
    <source>
        <dbReference type="Pfam" id="PF18313"/>
    </source>
</evidence>
<name>A0ABS6SH52_9SPHN</name>
<comment type="caution">
    <text evidence="2">The sequence shown here is derived from an EMBL/GenBank/DDBJ whole genome shotgun (WGS) entry which is preliminary data.</text>
</comment>
<dbReference type="PANTHER" id="PTHR42870">
    <property type="entry name" value="ACETYL-COA C-ACETYLTRANSFERASE"/>
    <property type="match status" value="1"/>
</dbReference>
<organism evidence="2 3">
    <name type="scientific">Pacificimonas pallii</name>
    <dbReference type="NCBI Taxonomy" id="2827236"/>
    <lineage>
        <taxon>Bacteria</taxon>
        <taxon>Pseudomonadati</taxon>
        <taxon>Pseudomonadota</taxon>
        <taxon>Alphaproteobacteria</taxon>
        <taxon>Sphingomonadales</taxon>
        <taxon>Sphingosinicellaceae</taxon>
        <taxon>Pacificimonas</taxon>
    </lineage>
</organism>
<feature type="domain" description="Thiolase-like protein type 1 additional C-terminal" evidence="1">
    <location>
        <begin position="420"/>
        <end position="492"/>
    </location>
</feature>
<dbReference type="EMBL" id="JAGSPA010000003">
    <property type="protein sequence ID" value="MBV7257221.1"/>
    <property type="molecule type" value="Genomic_DNA"/>
</dbReference>
<evidence type="ECO:0000313" key="3">
    <source>
        <dbReference type="Proteomes" id="UP000722336"/>
    </source>
</evidence>
<dbReference type="Pfam" id="PF18313">
    <property type="entry name" value="TLP1_add_C"/>
    <property type="match status" value="1"/>
</dbReference>
<protein>
    <submittedName>
        <fullName evidence="2">Acetyl-CoA acetyltransferase</fullName>
    </submittedName>
</protein>
<gene>
    <name evidence="2" type="ORF">KCG44_10550</name>
</gene>
<sequence>MTVAPNTPCLVGAAQYVGRTRDPAAGLSPADMLAEVARRALVDAGKVSASDIDTVAIVRLFADSGPAFASPFGAYRNLPWSVARRIGATDARAVYGPVGGNTPQMLVNHFAEAIWNKEADIALIAGGEALRTQARAAKAGLDPEWGEDAPAPPETPFPEARLLTRHELAHGIAMPVNVYPLFETAYGAKKGWSLAEHRAQIGRLMSGFTDVAANNPYAQAGISRAPGELTEETAENRMISWPYTKYLVSNMFVDQAGAVLLMSAARADALGIARDRRVYLHGSADTAEKTPSEREDLARCPAIEMGARHALSQAGVAASDLGPVDLYSCFPVAVEIAAEAIGLPTDRPKRLTMTGGLPYFGGPGNAYSLHGIAEVYAACRNAPQDYGLVFANGGYLSKHSFGVYSARPGYAPRVDPATYQADLDALPSRNVDEAPSGAGTIEAYTVVHGRGGAKFAIVIGEGKGRRFLAQMTSGLDRLTQANAVGQRITVTSGDPVNEAVFE</sequence>
<dbReference type="InterPro" id="IPR040771">
    <property type="entry name" value="TLP1_add_C"/>
</dbReference>
<dbReference type="PANTHER" id="PTHR42870:SF2">
    <property type="entry name" value="LIPID-TRANSFER PROTEIN, PUTATIVE-RELATED"/>
    <property type="match status" value="1"/>
</dbReference>
<proteinExistence type="predicted"/>
<dbReference type="Proteomes" id="UP000722336">
    <property type="component" value="Unassembled WGS sequence"/>
</dbReference>
<reference evidence="2 3" key="1">
    <citation type="submission" date="2021-04" db="EMBL/GenBank/DDBJ databases">
        <authorList>
            <person name="Pira H."/>
            <person name="Risdian C."/>
            <person name="Wink J."/>
        </authorList>
    </citation>
    <scope>NUCLEOTIDE SEQUENCE [LARGE SCALE GENOMIC DNA]</scope>
    <source>
        <strain evidence="2 3">WHA3</strain>
    </source>
</reference>
<dbReference type="RefSeq" id="WP_218446047.1">
    <property type="nucleotide sequence ID" value="NZ_JAGSPA010000003.1"/>
</dbReference>
<evidence type="ECO:0000313" key="2">
    <source>
        <dbReference type="EMBL" id="MBV7257221.1"/>
    </source>
</evidence>
<accession>A0ABS6SH52</accession>
<keyword evidence="3" id="KW-1185">Reference proteome</keyword>